<keyword evidence="1" id="KW-0472">Membrane</keyword>
<evidence type="ECO:0000313" key="2">
    <source>
        <dbReference type="EMBL" id="OGC87194.1"/>
    </source>
</evidence>
<reference evidence="2 3" key="1">
    <citation type="journal article" date="2016" name="Nat. Commun.">
        <title>Thousands of microbial genomes shed light on interconnected biogeochemical processes in an aquifer system.</title>
        <authorList>
            <person name="Anantharaman K."/>
            <person name="Brown C.T."/>
            <person name="Hug L.A."/>
            <person name="Sharon I."/>
            <person name="Castelle C.J."/>
            <person name="Probst A.J."/>
            <person name="Thomas B.C."/>
            <person name="Singh A."/>
            <person name="Wilkins M.J."/>
            <person name="Karaoz U."/>
            <person name="Brodie E.L."/>
            <person name="Williams K.H."/>
            <person name="Hubbard S.S."/>
            <person name="Banfield J.F."/>
        </authorList>
    </citation>
    <scope>NUCLEOTIDE SEQUENCE [LARGE SCALE GENOMIC DNA]</scope>
</reference>
<sequence length="137" mass="15143">MDITISYVAVMGAAIVAYAVGALWHSPVGFGKYWMRLMGFDEHSMKSMPLSPTQAMTIGFFVTLLMAYVLAHIAVLVGATAWQTSLELGFWVWLGFLAPTLANGWLWEGKTPKLFVFNAAYALVNIEIMALVLGLWH</sequence>
<protein>
    <recommendedName>
        <fullName evidence="4">DUF1761 domain-containing protein</fullName>
    </recommendedName>
</protein>
<name>A0A1F4XZX2_9BACT</name>
<dbReference type="InterPro" id="IPR013879">
    <property type="entry name" value="DUF1761"/>
</dbReference>
<feature type="transmembrane region" description="Helical" evidence="1">
    <location>
        <begin position="88"/>
        <end position="107"/>
    </location>
</feature>
<feature type="transmembrane region" description="Helical" evidence="1">
    <location>
        <begin position="114"/>
        <end position="136"/>
    </location>
</feature>
<feature type="transmembrane region" description="Helical" evidence="1">
    <location>
        <begin position="55"/>
        <end position="82"/>
    </location>
</feature>
<organism evidence="2 3">
    <name type="scientific">Candidatus Adlerbacteria bacterium RIFCSPLOWO2_01_FULL_54_21b</name>
    <dbReference type="NCBI Taxonomy" id="1797245"/>
    <lineage>
        <taxon>Bacteria</taxon>
        <taxon>Candidatus Adleribacteriota</taxon>
    </lineage>
</organism>
<dbReference type="STRING" id="1797245.A2949_00625"/>
<dbReference type="AlphaFoldDB" id="A0A1F4XZX2"/>
<dbReference type="Pfam" id="PF08570">
    <property type="entry name" value="DUF1761"/>
    <property type="match status" value="1"/>
</dbReference>
<evidence type="ECO:0008006" key="4">
    <source>
        <dbReference type="Google" id="ProtNLM"/>
    </source>
</evidence>
<comment type="caution">
    <text evidence="2">The sequence shown here is derived from an EMBL/GenBank/DDBJ whole genome shotgun (WGS) entry which is preliminary data.</text>
</comment>
<proteinExistence type="predicted"/>
<evidence type="ECO:0000256" key="1">
    <source>
        <dbReference type="SAM" id="Phobius"/>
    </source>
</evidence>
<accession>A0A1F4XZX2</accession>
<evidence type="ECO:0000313" key="3">
    <source>
        <dbReference type="Proteomes" id="UP000178585"/>
    </source>
</evidence>
<keyword evidence="1" id="KW-0812">Transmembrane</keyword>
<dbReference type="Proteomes" id="UP000178585">
    <property type="component" value="Unassembled WGS sequence"/>
</dbReference>
<keyword evidence="1" id="KW-1133">Transmembrane helix</keyword>
<dbReference type="EMBL" id="MEWZ01000006">
    <property type="protein sequence ID" value="OGC87194.1"/>
    <property type="molecule type" value="Genomic_DNA"/>
</dbReference>
<gene>
    <name evidence="2" type="ORF">A2949_00625</name>
</gene>
<feature type="transmembrane region" description="Helical" evidence="1">
    <location>
        <begin position="6"/>
        <end position="34"/>
    </location>
</feature>